<dbReference type="AlphaFoldDB" id="A0A840SG04"/>
<evidence type="ECO:0000313" key="2">
    <source>
        <dbReference type="Proteomes" id="UP000578697"/>
    </source>
</evidence>
<dbReference type="RefSeq" id="WP_184653084.1">
    <property type="nucleotide sequence ID" value="NZ_JACHFR010000003.1"/>
</dbReference>
<evidence type="ECO:0000313" key="1">
    <source>
        <dbReference type="EMBL" id="MBB5219670.1"/>
    </source>
</evidence>
<organism evidence="1 2">
    <name type="scientific">Treponema rectale</name>
    <dbReference type="NCBI Taxonomy" id="744512"/>
    <lineage>
        <taxon>Bacteria</taxon>
        <taxon>Pseudomonadati</taxon>
        <taxon>Spirochaetota</taxon>
        <taxon>Spirochaetia</taxon>
        <taxon>Spirochaetales</taxon>
        <taxon>Treponemataceae</taxon>
        <taxon>Treponema</taxon>
    </lineage>
</organism>
<dbReference type="Proteomes" id="UP000578697">
    <property type="component" value="Unassembled WGS sequence"/>
</dbReference>
<accession>A0A840SG04</accession>
<gene>
    <name evidence="1" type="ORF">HNP77_002052</name>
</gene>
<sequence length="82" mass="9612">MEKMTIEEVKEEAKKSLLIEFNYKGNNYTVSGGEDAKYWIFFKNEEKVGSVYGFNNVFTYKFVEGKSIVELFDEIEPSIEFD</sequence>
<name>A0A840SG04_9SPIR</name>
<protein>
    <submittedName>
        <fullName evidence="1">Uncharacterized protein</fullName>
    </submittedName>
</protein>
<dbReference type="EMBL" id="JACHFR010000003">
    <property type="protein sequence ID" value="MBB5219670.1"/>
    <property type="molecule type" value="Genomic_DNA"/>
</dbReference>
<keyword evidence="2" id="KW-1185">Reference proteome</keyword>
<reference evidence="1 2" key="1">
    <citation type="submission" date="2020-08" db="EMBL/GenBank/DDBJ databases">
        <title>Genomic Encyclopedia of Type Strains, Phase IV (KMG-IV): sequencing the most valuable type-strain genomes for metagenomic binning, comparative biology and taxonomic classification.</title>
        <authorList>
            <person name="Goeker M."/>
        </authorList>
    </citation>
    <scope>NUCLEOTIDE SEQUENCE [LARGE SCALE GENOMIC DNA]</scope>
    <source>
        <strain evidence="1 2">DSM 103679</strain>
    </source>
</reference>
<comment type="caution">
    <text evidence="1">The sequence shown here is derived from an EMBL/GenBank/DDBJ whole genome shotgun (WGS) entry which is preliminary data.</text>
</comment>
<proteinExistence type="predicted"/>